<protein>
    <submittedName>
        <fullName evidence="1">Uncharacterized protein</fullName>
    </submittedName>
</protein>
<name>A0AAN9FFJ0_CROPI</name>
<evidence type="ECO:0000313" key="1">
    <source>
        <dbReference type="EMBL" id="KAK7272790.1"/>
    </source>
</evidence>
<reference evidence="1 2" key="1">
    <citation type="submission" date="2024-01" db="EMBL/GenBank/DDBJ databases">
        <title>The genomes of 5 underutilized Papilionoideae crops provide insights into root nodulation and disease resistanc.</title>
        <authorList>
            <person name="Yuan L."/>
        </authorList>
    </citation>
    <scope>NUCLEOTIDE SEQUENCE [LARGE SCALE GENOMIC DNA]</scope>
    <source>
        <strain evidence="1">ZHUSHIDOU_FW_LH</strain>
        <tissue evidence="1">Leaf</tissue>
    </source>
</reference>
<comment type="caution">
    <text evidence="1">The sequence shown here is derived from an EMBL/GenBank/DDBJ whole genome shotgun (WGS) entry which is preliminary data.</text>
</comment>
<keyword evidence="2" id="KW-1185">Reference proteome</keyword>
<dbReference type="Proteomes" id="UP001372338">
    <property type="component" value="Unassembled WGS sequence"/>
</dbReference>
<proteinExistence type="predicted"/>
<sequence>MARGRRHLHPLSISHLPYLPHSHHYTDENRGGHRYQPLRLSWKITPLPSLNVEDRYREDNIWVFFMKVFVKSPKNTLLMLLFLEAESLKTTYSRFHTLHEVKSLLSYMASELDVRRFAHDVRWIFLLNLDSDKLKPNGWDNMANETPVIHSFSDYKHI</sequence>
<organism evidence="1 2">
    <name type="scientific">Crotalaria pallida</name>
    <name type="common">Smooth rattlebox</name>
    <name type="synonym">Crotalaria striata</name>
    <dbReference type="NCBI Taxonomy" id="3830"/>
    <lineage>
        <taxon>Eukaryota</taxon>
        <taxon>Viridiplantae</taxon>
        <taxon>Streptophyta</taxon>
        <taxon>Embryophyta</taxon>
        <taxon>Tracheophyta</taxon>
        <taxon>Spermatophyta</taxon>
        <taxon>Magnoliopsida</taxon>
        <taxon>eudicotyledons</taxon>
        <taxon>Gunneridae</taxon>
        <taxon>Pentapetalae</taxon>
        <taxon>rosids</taxon>
        <taxon>fabids</taxon>
        <taxon>Fabales</taxon>
        <taxon>Fabaceae</taxon>
        <taxon>Papilionoideae</taxon>
        <taxon>50 kb inversion clade</taxon>
        <taxon>genistoids sensu lato</taxon>
        <taxon>core genistoids</taxon>
        <taxon>Crotalarieae</taxon>
        <taxon>Crotalaria</taxon>
    </lineage>
</organism>
<gene>
    <name evidence="1" type="ORF">RIF29_13830</name>
</gene>
<accession>A0AAN9FFJ0</accession>
<dbReference type="EMBL" id="JAYWIO010000003">
    <property type="protein sequence ID" value="KAK7272790.1"/>
    <property type="molecule type" value="Genomic_DNA"/>
</dbReference>
<evidence type="ECO:0000313" key="2">
    <source>
        <dbReference type="Proteomes" id="UP001372338"/>
    </source>
</evidence>
<dbReference type="AlphaFoldDB" id="A0AAN9FFJ0"/>